<evidence type="ECO:0000313" key="4">
    <source>
        <dbReference type="Proteomes" id="UP000189739"/>
    </source>
</evidence>
<dbReference type="InterPro" id="IPR050879">
    <property type="entry name" value="Acyltransferase_3"/>
</dbReference>
<protein>
    <recommendedName>
        <fullName evidence="2">Acyltransferase 3 domain-containing protein</fullName>
    </recommendedName>
</protein>
<dbReference type="STRING" id="1792845.BC343_08405"/>
<dbReference type="GO" id="GO:0016747">
    <property type="term" value="F:acyltransferase activity, transferring groups other than amino-acyl groups"/>
    <property type="evidence" value="ECO:0007669"/>
    <property type="project" value="InterPro"/>
</dbReference>
<feature type="transmembrane region" description="Helical" evidence="1">
    <location>
        <begin position="198"/>
        <end position="219"/>
    </location>
</feature>
<feature type="transmembrane region" description="Helical" evidence="1">
    <location>
        <begin position="231"/>
        <end position="250"/>
    </location>
</feature>
<organism evidence="3 4">
    <name type="scientific">Mucilaginibacter pedocola</name>
    <dbReference type="NCBI Taxonomy" id="1792845"/>
    <lineage>
        <taxon>Bacteria</taxon>
        <taxon>Pseudomonadati</taxon>
        <taxon>Bacteroidota</taxon>
        <taxon>Sphingobacteriia</taxon>
        <taxon>Sphingobacteriales</taxon>
        <taxon>Sphingobacteriaceae</taxon>
        <taxon>Mucilaginibacter</taxon>
    </lineage>
</organism>
<keyword evidence="4" id="KW-1185">Reference proteome</keyword>
<accession>A0A1S9PCX3</accession>
<feature type="domain" description="Acyltransferase 3" evidence="2">
    <location>
        <begin position="10"/>
        <end position="334"/>
    </location>
</feature>
<gene>
    <name evidence="3" type="ORF">BC343_08405</name>
</gene>
<evidence type="ECO:0000259" key="2">
    <source>
        <dbReference type="Pfam" id="PF01757"/>
    </source>
</evidence>
<feature type="transmembrane region" description="Helical" evidence="1">
    <location>
        <begin position="160"/>
        <end position="178"/>
    </location>
</feature>
<comment type="caution">
    <text evidence="3">The sequence shown here is derived from an EMBL/GenBank/DDBJ whole genome shotgun (WGS) entry which is preliminary data.</text>
</comment>
<keyword evidence="1" id="KW-0472">Membrane</keyword>
<keyword evidence="1" id="KW-0812">Transmembrane</keyword>
<sequence length="363" mass="41067">MERNTDTLYIVRFVAALVVILFHYSPPGVGEHIGFIIKNGGEAVNLFFFISGFVLTVSNSRFFTSGQATFPLKTFYIKRVARIYPLYLLAIFLLLFFHFVIKRIDTATVLMRMPFEMAGIQRWLYAGSFNYPGWSVSCEVFFYLLFPLLAYYLRRNARGFGILVWVYFIVSLLITQQLAGLLKSPLTGIASKIVGGIYLNPILLISVFMFGMLAGQYFLKSDRPFFKTKALNIVAFLASSAIILAAKYYLPHGSWLLKGGVLAPAYFIFIMAITGFSKAETKVFSSKPFLFLGEASYAMYILQYPVYVFYTRYIIEVKTAPALAGLVLAIIVLASLAHLLVEKPVRDAIVARYKRPDLVKERE</sequence>
<dbReference type="Pfam" id="PF01757">
    <property type="entry name" value="Acyl_transf_3"/>
    <property type="match status" value="1"/>
</dbReference>
<feature type="transmembrane region" description="Helical" evidence="1">
    <location>
        <begin position="84"/>
        <end position="101"/>
    </location>
</feature>
<dbReference type="PANTHER" id="PTHR23028:SF131">
    <property type="entry name" value="BLR2367 PROTEIN"/>
    <property type="match status" value="1"/>
</dbReference>
<dbReference type="EMBL" id="MBTF01000023">
    <property type="protein sequence ID" value="OOQ58677.1"/>
    <property type="molecule type" value="Genomic_DNA"/>
</dbReference>
<dbReference type="OrthoDB" id="9767863at2"/>
<dbReference type="RefSeq" id="WP_078349382.1">
    <property type="nucleotide sequence ID" value="NZ_MBTF01000023.1"/>
</dbReference>
<keyword evidence="1" id="KW-1133">Transmembrane helix</keyword>
<dbReference type="GO" id="GO:0016020">
    <property type="term" value="C:membrane"/>
    <property type="evidence" value="ECO:0007669"/>
    <property type="project" value="TreeGrafter"/>
</dbReference>
<feature type="transmembrane region" description="Helical" evidence="1">
    <location>
        <begin position="289"/>
        <end position="310"/>
    </location>
</feature>
<feature type="transmembrane region" description="Helical" evidence="1">
    <location>
        <begin position="131"/>
        <end position="153"/>
    </location>
</feature>
<dbReference type="Proteomes" id="UP000189739">
    <property type="component" value="Unassembled WGS sequence"/>
</dbReference>
<dbReference type="PANTHER" id="PTHR23028">
    <property type="entry name" value="ACETYLTRANSFERASE"/>
    <property type="match status" value="1"/>
</dbReference>
<feature type="transmembrane region" description="Helical" evidence="1">
    <location>
        <begin position="322"/>
        <end position="341"/>
    </location>
</feature>
<reference evidence="3 4" key="1">
    <citation type="submission" date="2016-07" db="EMBL/GenBank/DDBJ databases">
        <title>Genomic analysis of zinc-resistant bacterium Mucilaginibacter pedocola TBZ30.</title>
        <authorList>
            <person name="Huang J."/>
            <person name="Tang J."/>
        </authorList>
    </citation>
    <scope>NUCLEOTIDE SEQUENCE [LARGE SCALE GENOMIC DNA]</scope>
    <source>
        <strain evidence="3 4">TBZ30</strain>
    </source>
</reference>
<dbReference type="InterPro" id="IPR002656">
    <property type="entry name" value="Acyl_transf_3_dom"/>
</dbReference>
<evidence type="ECO:0000256" key="1">
    <source>
        <dbReference type="SAM" id="Phobius"/>
    </source>
</evidence>
<feature type="transmembrane region" description="Helical" evidence="1">
    <location>
        <begin position="256"/>
        <end position="277"/>
    </location>
</feature>
<evidence type="ECO:0000313" key="3">
    <source>
        <dbReference type="EMBL" id="OOQ58677.1"/>
    </source>
</evidence>
<name>A0A1S9PCX3_9SPHI</name>
<feature type="transmembrane region" description="Helical" evidence="1">
    <location>
        <begin position="7"/>
        <end position="24"/>
    </location>
</feature>
<proteinExistence type="predicted"/>
<dbReference type="GO" id="GO:0000271">
    <property type="term" value="P:polysaccharide biosynthetic process"/>
    <property type="evidence" value="ECO:0007669"/>
    <property type="project" value="TreeGrafter"/>
</dbReference>
<dbReference type="AlphaFoldDB" id="A0A1S9PCX3"/>
<feature type="transmembrane region" description="Helical" evidence="1">
    <location>
        <begin position="44"/>
        <end position="63"/>
    </location>
</feature>